<dbReference type="GO" id="GO:0006325">
    <property type="term" value="P:chromatin organization"/>
    <property type="evidence" value="ECO:0007669"/>
    <property type="project" value="UniProtKB-KW"/>
</dbReference>
<dbReference type="Gene3D" id="1.10.150.50">
    <property type="entry name" value="Transcription Factor, Ets-1"/>
    <property type="match status" value="1"/>
</dbReference>
<reference evidence="16" key="1">
    <citation type="submission" date="2019-07" db="EMBL/GenBank/DDBJ databases">
        <title>Annotation for the trematode Paragonimus miyazaki's.</title>
        <authorList>
            <person name="Choi Y.-J."/>
        </authorList>
    </citation>
    <scope>NUCLEOTIDE SEQUENCE</scope>
    <source>
        <strain evidence="16">Japan</strain>
    </source>
</reference>
<dbReference type="SUPFAM" id="SSF57903">
    <property type="entry name" value="FYVE/PHD zinc finger"/>
    <property type="match status" value="1"/>
</dbReference>
<dbReference type="PANTHER" id="PTHR12247">
    <property type="entry name" value="POLYCOMB GROUP PROTEIN"/>
    <property type="match status" value="1"/>
</dbReference>
<comment type="subcellular location">
    <subcellularLocation>
        <location evidence="1">Nucleus</location>
    </subcellularLocation>
</comment>
<dbReference type="InterPro" id="IPR001965">
    <property type="entry name" value="Znf_PHD"/>
</dbReference>
<feature type="compositionally biased region" description="Basic residues" evidence="12">
    <location>
        <begin position="607"/>
        <end position="618"/>
    </location>
</feature>
<dbReference type="GO" id="GO:0045892">
    <property type="term" value="P:negative regulation of DNA-templated transcription"/>
    <property type="evidence" value="ECO:0007669"/>
    <property type="project" value="TreeGrafter"/>
</dbReference>
<dbReference type="SUPFAM" id="SSF47769">
    <property type="entry name" value="SAM/Pointed domain"/>
    <property type="match status" value="1"/>
</dbReference>
<dbReference type="InterPro" id="IPR001660">
    <property type="entry name" value="SAM"/>
</dbReference>
<feature type="domain" description="PHD-type" evidence="13">
    <location>
        <begin position="1749"/>
        <end position="1804"/>
    </location>
</feature>
<dbReference type="GO" id="GO:0005634">
    <property type="term" value="C:nucleus"/>
    <property type="evidence" value="ECO:0007669"/>
    <property type="project" value="UniProtKB-SubCell"/>
</dbReference>
<dbReference type="Pfam" id="PF00536">
    <property type="entry name" value="SAM_1"/>
    <property type="match status" value="1"/>
</dbReference>
<dbReference type="InterPro" id="IPR048589">
    <property type="entry name" value="SAMD1-like_WH"/>
</dbReference>
<comment type="caution">
    <text evidence="16">The sequence shown here is derived from an EMBL/GenBank/DDBJ whole genome shotgun (WGS) entry which is preliminary data.</text>
</comment>
<dbReference type="InterPro" id="IPR021893">
    <property type="entry name" value="ZMYM2-like_C"/>
</dbReference>
<proteinExistence type="predicted"/>
<dbReference type="Pfam" id="PF21524">
    <property type="entry name" value="SAMD1_WH"/>
    <property type="match status" value="1"/>
</dbReference>
<feature type="region of interest" description="Disordered" evidence="12">
    <location>
        <begin position="1161"/>
        <end position="1182"/>
    </location>
</feature>
<evidence type="ECO:0000256" key="2">
    <source>
        <dbReference type="ARBA" id="ARBA00022491"/>
    </source>
</evidence>
<evidence type="ECO:0000256" key="7">
    <source>
        <dbReference type="ARBA" id="ARBA00022833"/>
    </source>
</evidence>
<protein>
    <recommendedName>
        <fullName evidence="18">Histone acetyltransferase</fullName>
    </recommendedName>
</protein>
<dbReference type="GO" id="GO:0003677">
    <property type="term" value="F:DNA binding"/>
    <property type="evidence" value="ECO:0007669"/>
    <property type="project" value="InterPro"/>
</dbReference>
<feature type="compositionally biased region" description="Basic and acidic residues" evidence="12">
    <location>
        <begin position="1886"/>
        <end position="1900"/>
    </location>
</feature>
<evidence type="ECO:0000256" key="11">
    <source>
        <dbReference type="PROSITE-ProRule" id="PRU00146"/>
    </source>
</evidence>
<evidence type="ECO:0000256" key="3">
    <source>
        <dbReference type="ARBA" id="ARBA00022499"/>
    </source>
</evidence>
<dbReference type="CDD" id="cd09583">
    <property type="entry name" value="SAM_Atherin-like"/>
    <property type="match status" value="1"/>
</dbReference>
<feature type="compositionally biased region" description="Low complexity" evidence="12">
    <location>
        <begin position="263"/>
        <end position="279"/>
    </location>
</feature>
<evidence type="ECO:0000256" key="9">
    <source>
        <dbReference type="ARBA" id="ARBA00022853"/>
    </source>
</evidence>
<feature type="region of interest" description="Disordered" evidence="12">
    <location>
        <begin position="1819"/>
        <end position="1961"/>
    </location>
</feature>
<dbReference type="PROSITE" id="PS50105">
    <property type="entry name" value="SAM_DOMAIN"/>
    <property type="match status" value="1"/>
</dbReference>
<feature type="region of interest" description="Disordered" evidence="12">
    <location>
        <begin position="247"/>
        <end position="283"/>
    </location>
</feature>
<feature type="domain" description="SAMD1-like winged helix (WH)" evidence="15">
    <location>
        <begin position="315"/>
        <end position="391"/>
    </location>
</feature>
<evidence type="ECO:0000313" key="16">
    <source>
        <dbReference type="EMBL" id="KAF7259564.1"/>
    </source>
</evidence>
<dbReference type="InterPro" id="IPR011011">
    <property type="entry name" value="Znf_FYVE_PHD"/>
</dbReference>
<sequence length="2118" mass="228300">MQNYSPFHLPSMLAATANGGPTTYVAINGMLSTTPTGHHVANPGSMLTMPSGLTPSGLLPGSNMGPNPFLFPSTTFPHLPGPNLACAAGPFASSPFHTPLLPFFTSTAAGMLAGNPPISAPSPFSAPLPQQLLHPQHTGPSLNTFPSAVSVTSVMGQLGSQPHLLSDPNQMTITTISPSLLPSALPQHSMLLSTPSLSIGSSLASNSNDILTYAPPSVSCVSTSGTNIPIMSNCTYSANTIASSTGSMHTTLNSPIQPPVSPPSTSQSSSPPGSSGSGPTCVNSSLQSSLKLDKFQPVVSSGTLGHRSTHPTTLLSLESVDFHRDEILDAIDKLRERKARPDFERISCMLKRHRNINPEQTQLCLGKLAAAGAVVCVDYKGNLSYRNPSKWRKTAVTSGVTNPASISQRLIEALRRLMAGTVYQPNCVPGSDHTFASLLPAPPGPNGGYSLFQIERALQVVDSSVPKTTTTGGLSSKPLPELTGATLRVCLDREAVHGKLAKTTDGRYVLDESGERKRLASLAALSNKKPLPPHSLSNFLSTPGSHSKYAKPSGSVAPIAPAGEQATRPLAAKQPQPGAVSIAPVGSRTISPSPLFNLPPRPSGISRRGRPPGSKSRRCLSSADCVALSEKKLKLETTAGSFSTDSASRAHTIPSSPFGQNTTVANPATLKASVPHPVISVSQNGFCSSNSFIGLTPVNGVCPTVLPTPILPSSFPVSQAPDATLSHAFNSPFFTFSTCPTPVVSCPNGFQHPGMLANLPATMPCDFSILSKQDSSHESTLITVLPNLDPMAWNQMTEEKCEKEAEDLCYHCGAQAVKDEPFLICKDCNLHGPCRLFCNLNTALLCNGCDGHLTCDKPTFPFHVLYLFKIFRLLFTTSLNMFSAPNHRAHLLEGIFPPNVQRSSIYPKYGTPVYDALPNNYGQASNILSDPSYQYASGQSQSVRIMGLNAVGSFPNGSAAPYYSQPPGSMFAANLQSSGYSYPSGGSTGAHVGLHGVVPKRMRFSQDSVHRLYAPTVPTPVRNVIKYSEYLPAGLQMSSRLFPLAQGFSRSFATSDTSAITSHPSVSWTFPSIVTGKLSSVGTMSVASVNTPSLTDAHLSISSQHAHLYTMKAGLTKPDGGLPSAFKPTLPNSEQLCSKNSEGLLLSSEKHAVDLCNNPNPISSTVFKHEPRKRKTQPAGGALTSLMVNSLSTVSLDVDSQTSKPLLHMNPTDSNQSDSKSPSSKVSGFTSSVTELTQSQLVTSSLSNPKFTLSKVLNSTTSATPVLSQSSLITVSATIPSTIRCPNVSVGNSVRSKRLILPYTLKNSFGPMLPLRPRLPLILPDRHFGLRRCSQFQPPIRTFYEPGAAISTSNFISSYCPNPFLSRPPPANSVVPHLISSNGGDSRIKLSENRQFYLVDPVFSLTAAEKFLWNRHFFGKSNPQQLIYTLIYLMSRVLCLHSGPQLRYGIDSQLKFVLLTGPNSAVIDRPVTRRNTYHGPISFINPNVFHEDYEHILEQPQLRLLYMSNTHVSDLYWSNDSWNESGSGTSDTTHGSQRNQLVALSLENTSSEPVPRSTQRSKKETSKVGYLFGHFPANNHAYCFTCLHAFYLSKRPNARGSKEDAYFLAWHSNPSGPMWFRHRPIGANCLSEIFRNVVAALNWAQMAPNYSGPIPSELTSSYTLFDVVTSGDCPPVNIMKPDSNKNIVGHEDPLSTTPLNLVLRECNAVRGMQPLIQLSTARDTVQTHPTCLDYWPELTERARQSPWQCADCKTCSACHNRQFTTELLICDACDKGFHSECHVPKLQEPVDRSLPWVCAECQKEGYSVAIGTLPDNMTIPTSSSVNEDSITTTTDEVDNKRDEEIESETPMLLEEASSVGNMTLTKEDDEIRSSLPTPHTTGSHTMESDLVRAPSVEHPEPTNQPVLNPVVQNPSPVQLQSPHSLSTAEPAGSNPSPTNSEATPMVKPVTTTHSPNVNQSNINPVQRISSLSASNRPWEADVCLPLACTPTIVRSTSNSTVEESQDTNGHDNALCHNLHGPTETIDTSHPHGVPEHLLRPDDVRAWSVDHVRDWLLEEGFSREAEAFSQQEIDGACLLLMKRMDVLTELGIKLGPAVKIYERIKRLQSRCTSPTVLGV</sequence>
<feature type="domain" description="SAM" evidence="14">
    <location>
        <begin position="2046"/>
        <end position="2091"/>
    </location>
</feature>
<dbReference type="GO" id="GO:0008270">
    <property type="term" value="F:zinc ion binding"/>
    <property type="evidence" value="ECO:0007669"/>
    <property type="project" value="UniProtKB-KW"/>
</dbReference>
<keyword evidence="10" id="KW-0539">Nucleus</keyword>
<feature type="compositionally biased region" description="Polar residues" evidence="12">
    <location>
        <begin position="1819"/>
        <end position="1834"/>
    </location>
</feature>
<dbReference type="InterPro" id="IPR013083">
    <property type="entry name" value="Znf_RING/FYVE/PHD"/>
</dbReference>
<organism evidence="16 17">
    <name type="scientific">Paragonimus skrjabini miyazakii</name>
    <dbReference type="NCBI Taxonomy" id="59628"/>
    <lineage>
        <taxon>Eukaryota</taxon>
        <taxon>Metazoa</taxon>
        <taxon>Spiralia</taxon>
        <taxon>Lophotrochozoa</taxon>
        <taxon>Platyhelminthes</taxon>
        <taxon>Trematoda</taxon>
        <taxon>Digenea</taxon>
        <taxon>Plagiorchiida</taxon>
        <taxon>Troglotremata</taxon>
        <taxon>Troglotrematidae</taxon>
        <taxon>Paragonimus</taxon>
    </lineage>
</organism>
<accession>A0A8S9YY97</accession>
<dbReference type="InterPro" id="IPR019787">
    <property type="entry name" value="Znf_PHD-finger"/>
</dbReference>
<dbReference type="Gene3D" id="3.30.40.10">
    <property type="entry name" value="Zinc/RING finger domain, C3HC4 (zinc finger)"/>
    <property type="match status" value="1"/>
</dbReference>
<keyword evidence="6 11" id="KW-0863">Zinc-finger</keyword>
<keyword evidence="3" id="KW-1017">Isopeptide bond</keyword>
<feature type="region of interest" description="Disordered" evidence="12">
    <location>
        <begin position="638"/>
        <end position="660"/>
    </location>
</feature>
<keyword evidence="9" id="KW-0156">Chromatin regulator</keyword>
<evidence type="ECO:0000259" key="14">
    <source>
        <dbReference type="PROSITE" id="PS50105"/>
    </source>
</evidence>
<dbReference type="GO" id="GO:0042393">
    <property type="term" value="F:histone binding"/>
    <property type="evidence" value="ECO:0007669"/>
    <property type="project" value="TreeGrafter"/>
</dbReference>
<feature type="compositionally biased region" description="Polar residues" evidence="12">
    <location>
        <begin position="1874"/>
        <end position="1885"/>
    </location>
</feature>
<keyword evidence="4" id="KW-0597">Phosphoprotein</keyword>
<dbReference type="InterPro" id="IPR013761">
    <property type="entry name" value="SAM/pointed_sf"/>
</dbReference>
<keyword evidence="2" id="KW-0678">Repressor</keyword>
<feature type="compositionally biased region" description="Low complexity" evidence="12">
    <location>
        <begin position="1214"/>
        <end position="1228"/>
    </location>
</feature>
<dbReference type="Proteomes" id="UP000822476">
    <property type="component" value="Unassembled WGS sequence"/>
</dbReference>
<evidence type="ECO:0000259" key="15">
    <source>
        <dbReference type="PROSITE" id="PS52014"/>
    </source>
</evidence>
<dbReference type="PROSITE" id="PS50016">
    <property type="entry name" value="ZF_PHD_2"/>
    <property type="match status" value="1"/>
</dbReference>
<dbReference type="OrthoDB" id="10004495at2759"/>
<evidence type="ECO:0000256" key="12">
    <source>
        <dbReference type="SAM" id="MobiDB-lite"/>
    </source>
</evidence>
<evidence type="ECO:0000259" key="13">
    <source>
        <dbReference type="PROSITE" id="PS50016"/>
    </source>
</evidence>
<evidence type="ECO:0000256" key="1">
    <source>
        <dbReference type="ARBA" id="ARBA00004123"/>
    </source>
</evidence>
<dbReference type="PROSITE" id="PS52014">
    <property type="entry name" value="SAMD1_WH"/>
    <property type="match status" value="1"/>
</dbReference>
<dbReference type="SMART" id="SM00454">
    <property type="entry name" value="SAM"/>
    <property type="match status" value="1"/>
</dbReference>
<feature type="region of interest" description="Disordered" evidence="12">
    <location>
        <begin position="1203"/>
        <end position="1228"/>
    </location>
</feature>
<evidence type="ECO:0008006" key="18">
    <source>
        <dbReference type="Google" id="ProtNLM"/>
    </source>
</evidence>
<keyword evidence="8" id="KW-0832">Ubl conjugation</keyword>
<gene>
    <name evidence="16" type="ORF">EG68_03221</name>
</gene>
<feature type="compositionally biased region" description="Polar residues" evidence="12">
    <location>
        <begin position="1901"/>
        <end position="1942"/>
    </location>
</feature>
<dbReference type="PANTHER" id="PTHR12247:SF139">
    <property type="entry name" value="ATHERIN-RELATED"/>
    <property type="match status" value="1"/>
</dbReference>
<evidence type="ECO:0000256" key="6">
    <source>
        <dbReference type="ARBA" id="ARBA00022771"/>
    </source>
</evidence>
<dbReference type="SMART" id="SM00249">
    <property type="entry name" value="PHD"/>
    <property type="match status" value="1"/>
</dbReference>
<evidence type="ECO:0000256" key="4">
    <source>
        <dbReference type="ARBA" id="ARBA00022553"/>
    </source>
</evidence>
<evidence type="ECO:0000256" key="8">
    <source>
        <dbReference type="ARBA" id="ARBA00022843"/>
    </source>
</evidence>
<keyword evidence="7" id="KW-0862">Zinc</keyword>
<keyword evidence="5" id="KW-0479">Metal-binding</keyword>
<name>A0A8S9YY97_9TREM</name>
<dbReference type="GO" id="GO:0003682">
    <property type="term" value="F:chromatin binding"/>
    <property type="evidence" value="ECO:0007669"/>
    <property type="project" value="TreeGrafter"/>
</dbReference>
<feature type="region of interest" description="Disordered" evidence="12">
    <location>
        <begin position="566"/>
        <end position="620"/>
    </location>
</feature>
<dbReference type="EMBL" id="JTDE01001142">
    <property type="protein sequence ID" value="KAF7259564.1"/>
    <property type="molecule type" value="Genomic_DNA"/>
</dbReference>
<evidence type="ECO:0000256" key="10">
    <source>
        <dbReference type="ARBA" id="ARBA00023242"/>
    </source>
</evidence>
<keyword evidence="17" id="KW-1185">Reference proteome</keyword>
<dbReference type="InterPro" id="IPR050548">
    <property type="entry name" value="PcG_chromatin_remod_factors"/>
</dbReference>
<evidence type="ECO:0000313" key="17">
    <source>
        <dbReference type="Proteomes" id="UP000822476"/>
    </source>
</evidence>
<feature type="compositionally biased region" description="Polar residues" evidence="12">
    <location>
        <begin position="1949"/>
        <end position="1961"/>
    </location>
</feature>
<dbReference type="CDD" id="cd15527">
    <property type="entry name" value="PHD2_KAT6A_6B"/>
    <property type="match status" value="1"/>
</dbReference>
<dbReference type="Pfam" id="PF12012">
    <property type="entry name" value="DUF3504"/>
    <property type="match status" value="1"/>
</dbReference>
<dbReference type="Pfam" id="PF00628">
    <property type="entry name" value="PHD"/>
    <property type="match status" value="1"/>
</dbReference>
<evidence type="ECO:0000256" key="5">
    <source>
        <dbReference type="ARBA" id="ARBA00022723"/>
    </source>
</evidence>